<name>A8RC38_9FIRM</name>
<dbReference type="InterPro" id="IPR002145">
    <property type="entry name" value="CopG"/>
</dbReference>
<proteinExistence type="predicted"/>
<reference evidence="2 3" key="1">
    <citation type="submission" date="2007-09" db="EMBL/GenBank/DDBJ databases">
        <title>Draft genome sequence of Eubacterium dolichum (DSM 3991).</title>
        <authorList>
            <person name="Sudarsanam P."/>
            <person name="Ley R."/>
            <person name="Guruge J."/>
            <person name="Turnbaugh P.J."/>
            <person name="Mahowald M."/>
            <person name="Liep D."/>
            <person name="Gordon J."/>
        </authorList>
    </citation>
    <scope>NUCLEOTIDE SEQUENCE [LARGE SCALE GENOMIC DNA]</scope>
    <source>
        <strain evidence="2 3">DSM 3991</strain>
    </source>
</reference>
<dbReference type="InterPro" id="IPR010985">
    <property type="entry name" value="Ribbon_hlx_hlx"/>
</dbReference>
<dbReference type="AlphaFoldDB" id="A8RC38"/>
<dbReference type="GO" id="GO:0006355">
    <property type="term" value="P:regulation of DNA-templated transcription"/>
    <property type="evidence" value="ECO:0007669"/>
    <property type="project" value="InterPro"/>
</dbReference>
<dbReference type="SUPFAM" id="SSF47598">
    <property type="entry name" value="Ribbon-helix-helix"/>
    <property type="match status" value="1"/>
</dbReference>
<organism evidence="2 3">
    <name type="scientific">Amedibacillus dolichus DSM 3991</name>
    <dbReference type="NCBI Taxonomy" id="428127"/>
    <lineage>
        <taxon>Bacteria</taxon>
        <taxon>Bacillati</taxon>
        <taxon>Bacillota</taxon>
        <taxon>Erysipelotrichia</taxon>
        <taxon>Erysipelotrichales</taxon>
        <taxon>Erysipelotrichaceae</taxon>
        <taxon>Amedibacillus</taxon>
    </lineage>
</organism>
<dbReference type="STRING" id="428127.EUBDOL_01258"/>
<dbReference type="HOGENOM" id="CLU_198307_2_2_9"/>
<gene>
    <name evidence="2" type="ORF">EUBDOL_01258</name>
</gene>
<comment type="caution">
    <text evidence="2">The sequence shown here is derived from an EMBL/GenBank/DDBJ whole genome shotgun (WGS) entry which is preliminary data.</text>
</comment>
<dbReference type="Proteomes" id="UP000004090">
    <property type="component" value="Unassembled WGS sequence"/>
</dbReference>
<evidence type="ECO:0000313" key="3">
    <source>
        <dbReference type="Proteomes" id="UP000004090"/>
    </source>
</evidence>
<dbReference type="RefSeq" id="WP_004799623.1">
    <property type="nucleotide sequence ID" value="NZ_DS483475.1"/>
</dbReference>
<dbReference type="GeneID" id="92793487"/>
<accession>A8RC38</accession>
<evidence type="ECO:0000313" key="2">
    <source>
        <dbReference type="EMBL" id="EDP11338.1"/>
    </source>
</evidence>
<sequence>MAGATKKKMGRPIIGKPKDIRLQIKIDEDTKNKLDVLCEQKKISYAELIRQLIKKAK</sequence>
<protein>
    <recommendedName>
        <fullName evidence="1">Ribbon-helix-helix protein CopG domain-containing protein</fullName>
    </recommendedName>
</protein>
<reference evidence="2 3" key="2">
    <citation type="submission" date="2007-09" db="EMBL/GenBank/DDBJ databases">
        <authorList>
            <person name="Fulton L."/>
            <person name="Clifton S."/>
            <person name="Fulton B."/>
            <person name="Xu J."/>
            <person name="Minx P."/>
            <person name="Pepin K.H."/>
            <person name="Johnson M."/>
            <person name="Thiruvilangam P."/>
            <person name="Bhonagiri V."/>
            <person name="Nash W.E."/>
            <person name="Mardis E.R."/>
            <person name="Wilson R.K."/>
        </authorList>
    </citation>
    <scope>NUCLEOTIDE SEQUENCE [LARGE SCALE GENOMIC DNA]</scope>
    <source>
        <strain evidence="2 3">DSM 3991</strain>
    </source>
</reference>
<dbReference type="EMBL" id="ABAW02000019">
    <property type="protein sequence ID" value="EDP11338.1"/>
    <property type="molecule type" value="Genomic_DNA"/>
</dbReference>
<feature type="domain" description="Ribbon-helix-helix protein CopG" evidence="1">
    <location>
        <begin position="21"/>
        <end position="55"/>
    </location>
</feature>
<evidence type="ECO:0000259" key="1">
    <source>
        <dbReference type="Pfam" id="PF01402"/>
    </source>
</evidence>
<dbReference type="Pfam" id="PF01402">
    <property type="entry name" value="RHH_1"/>
    <property type="match status" value="1"/>
</dbReference>